<evidence type="ECO:0000313" key="2">
    <source>
        <dbReference type="EMBL" id="SPO01887.1"/>
    </source>
</evidence>
<protein>
    <submittedName>
        <fullName evidence="2">Uncharacterized protein</fullName>
    </submittedName>
</protein>
<accession>A0AAE8MZ68</accession>
<organism evidence="2 3">
    <name type="scientific">Cephalotrichum gorgonifer</name>
    <dbReference type="NCBI Taxonomy" id="2041049"/>
    <lineage>
        <taxon>Eukaryota</taxon>
        <taxon>Fungi</taxon>
        <taxon>Dikarya</taxon>
        <taxon>Ascomycota</taxon>
        <taxon>Pezizomycotina</taxon>
        <taxon>Sordariomycetes</taxon>
        <taxon>Hypocreomycetidae</taxon>
        <taxon>Microascales</taxon>
        <taxon>Microascaceae</taxon>
        <taxon>Cephalotrichum</taxon>
    </lineage>
</organism>
<comment type="caution">
    <text evidence="2">The sequence shown here is derived from an EMBL/GenBank/DDBJ whole genome shotgun (WGS) entry which is preliminary data.</text>
</comment>
<gene>
    <name evidence="2" type="ORF">DNG_04560</name>
</gene>
<dbReference type="AlphaFoldDB" id="A0AAE8MZ68"/>
<reference evidence="2" key="1">
    <citation type="submission" date="2018-03" db="EMBL/GenBank/DDBJ databases">
        <authorList>
            <person name="Guldener U."/>
        </authorList>
    </citation>
    <scope>NUCLEOTIDE SEQUENCE</scope>
</reference>
<evidence type="ECO:0000256" key="1">
    <source>
        <dbReference type="SAM" id="MobiDB-lite"/>
    </source>
</evidence>
<dbReference type="Proteomes" id="UP001187682">
    <property type="component" value="Unassembled WGS sequence"/>
</dbReference>
<keyword evidence="3" id="KW-1185">Reference proteome</keyword>
<sequence length="341" mass="36684">MTDYPERPQTPTVMIHRLPDHPGISFEADVKPSKYIVLIIASNAIAGKVQIARSVASALSCPLFQGDSLHKTASRAAGVGVPQGPTGDGGDAQAVESGANEARNQRMWLSRMMRTGYLFPEESRPANEGFFGFGGTSSTSTSRRGSFSSVASSSDGAVSTSSFASSLMSSGAHTMKYVNKPPTIALSEDERLRKENPALLVVTHPLLEKWHRDAIRTGVGEYGIGVIFVPLHEDIDREIRILNSLGCFATVPKLDRGTLDEEMELSADAEAKLDDDEELPVLKPLDPTNMSSFGPPGSSAFTQKATSATLGEEIELKLNVEARVEDLTEDIVGRVRGIMYS</sequence>
<name>A0AAE8MZ68_9PEZI</name>
<proteinExistence type="predicted"/>
<evidence type="ECO:0000313" key="3">
    <source>
        <dbReference type="Proteomes" id="UP001187682"/>
    </source>
</evidence>
<dbReference type="EMBL" id="ONZQ02000005">
    <property type="protein sequence ID" value="SPO01887.1"/>
    <property type="molecule type" value="Genomic_DNA"/>
</dbReference>
<feature type="region of interest" description="Disordered" evidence="1">
    <location>
        <begin position="75"/>
        <end position="101"/>
    </location>
</feature>